<dbReference type="Pfam" id="PF24173">
    <property type="entry name" value="TPR_TTI1_N"/>
    <property type="match status" value="1"/>
</dbReference>
<name>A0A2Z7BPJ3_9LAMI</name>
<evidence type="ECO:0008006" key="6">
    <source>
        <dbReference type="Google" id="ProtNLM"/>
    </source>
</evidence>
<dbReference type="InterPro" id="IPR016024">
    <property type="entry name" value="ARM-type_fold"/>
</dbReference>
<dbReference type="GO" id="GO:0005737">
    <property type="term" value="C:cytoplasm"/>
    <property type="evidence" value="ECO:0007669"/>
    <property type="project" value="TreeGrafter"/>
</dbReference>
<feature type="domain" description="TTI1 N-terminal TPR" evidence="2">
    <location>
        <begin position="228"/>
        <end position="437"/>
    </location>
</feature>
<reference evidence="4 5" key="1">
    <citation type="journal article" date="2015" name="Proc. Natl. Acad. Sci. U.S.A.">
        <title>The resurrection genome of Boea hygrometrica: A blueprint for survival of dehydration.</title>
        <authorList>
            <person name="Xiao L."/>
            <person name="Yang G."/>
            <person name="Zhang L."/>
            <person name="Yang X."/>
            <person name="Zhao S."/>
            <person name="Ji Z."/>
            <person name="Zhou Q."/>
            <person name="Hu M."/>
            <person name="Wang Y."/>
            <person name="Chen M."/>
            <person name="Xu Y."/>
            <person name="Jin H."/>
            <person name="Xiao X."/>
            <person name="Hu G."/>
            <person name="Bao F."/>
            <person name="Hu Y."/>
            <person name="Wan P."/>
            <person name="Li L."/>
            <person name="Deng X."/>
            <person name="Kuang T."/>
            <person name="Xiang C."/>
            <person name="Zhu J.K."/>
            <person name="Oliver M.J."/>
            <person name="He Y."/>
        </authorList>
    </citation>
    <scope>NUCLEOTIDE SEQUENCE [LARGE SCALE GENOMIC DNA]</scope>
    <source>
        <strain evidence="5">cv. XS01</strain>
    </source>
</reference>
<evidence type="ECO:0000313" key="4">
    <source>
        <dbReference type="EMBL" id="KZV33836.1"/>
    </source>
</evidence>
<dbReference type="Pfam" id="PF21547">
    <property type="entry name" value="TTI1"/>
    <property type="match status" value="1"/>
</dbReference>
<keyword evidence="5" id="KW-1185">Reference proteome</keyword>
<evidence type="ECO:0000259" key="3">
    <source>
        <dbReference type="Pfam" id="PF24181"/>
    </source>
</evidence>
<dbReference type="Pfam" id="PF24181">
    <property type="entry name" value="TPR_TTI1_C"/>
    <property type="match status" value="1"/>
</dbReference>
<feature type="domain" description="TTI1 C-terminal TPR" evidence="3">
    <location>
        <begin position="959"/>
        <end position="1218"/>
    </location>
</feature>
<dbReference type="PANTHER" id="PTHR18460">
    <property type="entry name" value="TEL2 INTERACTING PROTEIN 1 TTI1 FAMILY MEMBER"/>
    <property type="match status" value="1"/>
</dbReference>
<dbReference type="AlphaFoldDB" id="A0A2Z7BPJ3"/>
<dbReference type="OrthoDB" id="49511at2759"/>
<gene>
    <name evidence="4" type="ORF">F511_29079</name>
</gene>
<dbReference type="InterPro" id="IPR052587">
    <property type="entry name" value="TELO2-interacting_protein_1"/>
</dbReference>
<accession>A0A2Z7BPJ3</accession>
<dbReference type="SUPFAM" id="SSF48371">
    <property type="entry name" value="ARM repeat"/>
    <property type="match status" value="1"/>
</dbReference>
<feature type="compositionally biased region" description="Polar residues" evidence="1">
    <location>
        <begin position="353"/>
        <end position="363"/>
    </location>
</feature>
<organism evidence="4 5">
    <name type="scientific">Dorcoceras hygrometricum</name>
    <dbReference type="NCBI Taxonomy" id="472368"/>
    <lineage>
        <taxon>Eukaryota</taxon>
        <taxon>Viridiplantae</taxon>
        <taxon>Streptophyta</taxon>
        <taxon>Embryophyta</taxon>
        <taxon>Tracheophyta</taxon>
        <taxon>Spermatophyta</taxon>
        <taxon>Magnoliopsida</taxon>
        <taxon>eudicotyledons</taxon>
        <taxon>Gunneridae</taxon>
        <taxon>Pentapetalae</taxon>
        <taxon>asterids</taxon>
        <taxon>lamiids</taxon>
        <taxon>Lamiales</taxon>
        <taxon>Gesneriaceae</taxon>
        <taxon>Didymocarpoideae</taxon>
        <taxon>Trichosporeae</taxon>
        <taxon>Loxocarpinae</taxon>
        <taxon>Dorcoceras</taxon>
    </lineage>
</organism>
<proteinExistence type="predicted"/>
<dbReference type="Proteomes" id="UP000250235">
    <property type="component" value="Unassembled WGS sequence"/>
</dbReference>
<evidence type="ECO:0000256" key="1">
    <source>
        <dbReference type="SAM" id="MobiDB-lite"/>
    </source>
</evidence>
<dbReference type="InterPro" id="IPR049362">
    <property type="entry name" value="TTI1_rpt"/>
</dbReference>
<dbReference type="EMBL" id="KV005663">
    <property type="protein sequence ID" value="KZV33836.1"/>
    <property type="molecule type" value="Genomic_DNA"/>
</dbReference>
<protein>
    <recommendedName>
        <fullName evidence="6">TELO2-interacting protein 1</fullName>
    </recommendedName>
</protein>
<dbReference type="InterPro" id="IPR057567">
    <property type="entry name" value="TPR_TTI1_C"/>
</dbReference>
<feature type="region of interest" description="Disordered" evidence="1">
    <location>
        <begin position="338"/>
        <end position="363"/>
    </location>
</feature>
<dbReference type="InterPro" id="IPR057566">
    <property type="entry name" value="TPR_TTI1_N"/>
</dbReference>
<evidence type="ECO:0000259" key="2">
    <source>
        <dbReference type="Pfam" id="PF24173"/>
    </source>
</evidence>
<dbReference type="PANTHER" id="PTHR18460:SF3">
    <property type="entry name" value="TELO2-INTERACTING PROTEIN 1 HOMOLOG"/>
    <property type="match status" value="1"/>
</dbReference>
<sequence>MVSDREAAAVEEEEDMSNSSVFSELKHHCMQLLGHYQNPQKNPYTVTQLLHILKRLPSPSIQPFFDYILFPLLLMFDAAVNCSSSMKFESKDKPLSASASDTPHQVSDSVAEGIILCLEEILKKCRFESVDQMVVILKKLAHGASLSPLEGSEEFREGVLSLNLLLPLLDTGFLFYSRHVPVPLYGLWPLEHLHDARVLFSLLHKLLTKSNLTMYLKAADVEAMRGHQGSSRLRIEALMTLRVLVAGVGTADALAFYLPGVVSQIGKVLHISRTMISGAAGSTEALNQAINGLAEYLSIVLEDNSLGVRMNDTSGSCLSKEKPLASLLEELRHRPVKNQVQDEKATDSFVSPEASTTSSGSETHLNSSVQIASLRVKRSADWLKNTTFHVNRLLLATFPHLCFHPTTKVRLGLLAAIKVLLRKCSLTLKDSRQMLLSLKLSRVFYKMLQNATGFGNIVDVFKQMKLVEKLPQVMWSNEESLSLLHARKLLAVTYFCGPRLISDYILLSPVTTARFLDVFALCMSQKSVFSGSLKKHASSRPSSHGYIHSIAEIKAANNLNHGNPEYLGFQNRKLLPRLENGLKEYELPKMPPWFSGIGSQKLYETLAGVLRLVSLYMFADSRSEGSFSMLIDILLEHLRTLIMKLRTKEYCKESWQSWYKRIGSGDLVRQASTATCILNEIVFGLSDQAITSFSKMFESSRQQENKEFYQNSSSSCEYKTVVPEHYVQKISKNCDARSHLIEIIGVILHEYLSTEVWDLPVGYSASLQQSGEDGEISLHFFRDNAMLQQVIIEGIGIFSICLGKEFSKSGFLHSSLYRLLENVICSDFHIRRASDAVLLSISAAHGCPTVGHLVLANSDYVIDSVCQQLRHLDLNLHASNVLSSMLSYIGVADKILPLLEEPMRTVSMELEILGRHQHPNLTISFLKVVAEISKASKREANTLPNQVESHKNVVDSIVLNEEQNAGKRYRQIVGSIAGSCLVTVTPLISSSDQSACFIALDVVEDCIKALAKVEEAYKHEKEIKEVIEQFIQSYSLHGFQDNLGAAEDETVENRLLPAMNKIWPFLVSCFRNKNLLAIRRCCQAISTTVQICGGDFFSRRFHSDGPHLWKLLNTSPFQKKPISKDDKRPMQLPYRSSSISSEDPMSEISNLKTQISILDMISDLASNRKSASALDSHTVLRKISGIVVGIACSGVKGLQDASIKALAGLACIDPDLIWLLLADVYYSTKKDFPSTSAFCVP</sequence>
<evidence type="ECO:0000313" key="5">
    <source>
        <dbReference type="Proteomes" id="UP000250235"/>
    </source>
</evidence>